<evidence type="ECO:0000256" key="2">
    <source>
        <dbReference type="SAM" id="MobiDB-lite"/>
    </source>
</evidence>
<dbReference type="InterPro" id="IPR050452">
    <property type="entry name" value="Metacaspase"/>
</dbReference>
<dbReference type="GO" id="GO:0005737">
    <property type="term" value="C:cytoplasm"/>
    <property type="evidence" value="ECO:0007669"/>
    <property type="project" value="TreeGrafter"/>
</dbReference>
<comment type="similarity">
    <text evidence="1">Belongs to the peptidase C14B family.</text>
</comment>
<dbReference type="PANTHER" id="PTHR48104">
    <property type="entry name" value="METACASPASE-4"/>
    <property type="match status" value="1"/>
</dbReference>
<dbReference type="RefSeq" id="XP_953141.1">
    <property type="nucleotide sequence ID" value="XM_948048.1"/>
</dbReference>
<dbReference type="Pfam" id="PF00656">
    <property type="entry name" value="Peptidase_C14"/>
    <property type="match status" value="1"/>
</dbReference>
<name>Q4U9I7_THEAN</name>
<protein>
    <recommendedName>
        <fullName evidence="3">Peptidase C14 caspase domain-containing protein</fullName>
    </recommendedName>
</protein>
<evidence type="ECO:0000256" key="1">
    <source>
        <dbReference type="ARBA" id="ARBA00009005"/>
    </source>
</evidence>
<dbReference type="OMA" id="WPFSEPT"/>
<evidence type="ECO:0000313" key="4">
    <source>
        <dbReference type="EMBL" id="CAI76516.1"/>
    </source>
</evidence>
<dbReference type="STRING" id="5874.Q4U9I7"/>
<dbReference type="Proteomes" id="UP000001950">
    <property type="component" value="Chromosome 4"/>
</dbReference>
<reference evidence="4 5" key="1">
    <citation type="journal article" date="2005" name="Science">
        <title>Genome of the host-cell transforming parasite Theileria annulata compared with T. parva.</title>
        <authorList>
            <person name="Pain A."/>
            <person name="Renauld H."/>
            <person name="Berriman M."/>
            <person name="Murphy L."/>
            <person name="Yeats C.A."/>
            <person name="Weir W."/>
            <person name="Kerhornou A."/>
            <person name="Aslett M."/>
            <person name="Bishop R."/>
            <person name="Bouchier C."/>
            <person name="Cochet M."/>
            <person name="Coulson R.M.R."/>
            <person name="Cronin A."/>
            <person name="de Villiers E.P."/>
            <person name="Fraser A."/>
            <person name="Fosker N."/>
            <person name="Gardner M."/>
            <person name="Goble A."/>
            <person name="Griffiths-Jones S."/>
            <person name="Harris D.E."/>
            <person name="Katzer F."/>
            <person name="Larke N."/>
            <person name="Lord A."/>
            <person name="Maser P."/>
            <person name="McKellar S."/>
            <person name="Mooney P."/>
            <person name="Morton F."/>
            <person name="Nene V."/>
            <person name="O'Neil S."/>
            <person name="Price C."/>
            <person name="Quail M.A."/>
            <person name="Rabbinowitsch E."/>
            <person name="Rawlings N.D."/>
            <person name="Rutter S."/>
            <person name="Saunders D."/>
            <person name="Seeger K."/>
            <person name="Shah T."/>
            <person name="Squares R."/>
            <person name="Squares S."/>
            <person name="Tivey A."/>
            <person name="Walker A.R."/>
            <person name="Woodward J."/>
            <person name="Dobbelaere D.A.E."/>
            <person name="Langsley G."/>
            <person name="Rajandream M.A."/>
            <person name="McKeever D."/>
            <person name="Shiels B."/>
            <person name="Tait A."/>
            <person name="Barrell B.G."/>
            <person name="Hall N."/>
        </authorList>
    </citation>
    <scope>NUCLEOTIDE SEQUENCE [LARGE SCALE GENOMIC DNA]</scope>
    <source>
        <strain evidence="5">Ankara</strain>
    </source>
</reference>
<dbReference type="GO" id="GO:0006508">
    <property type="term" value="P:proteolysis"/>
    <property type="evidence" value="ECO:0007669"/>
    <property type="project" value="InterPro"/>
</dbReference>
<gene>
    <name evidence="4" type="ORF">TA08655</name>
</gene>
<evidence type="ECO:0000313" key="5">
    <source>
        <dbReference type="Proteomes" id="UP000001950"/>
    </source>
</evidence>
<sequence length="1098" mass="123898">MSNLTDLYMSNVSNTDSGLAQCASENVESNKKNFNSFPANDKVNYQDLSNRCLKFDNKFQFHDSTYGSNDNKLDSGHDCLPNLEKLIHESVSRSTARLLTKNTLKYLDKGLMVKPGGGVSHQFTVVTPKHRENAESTLLKNKNNDYEEGAGNESEYQDLRLNTAKSRLSTVRLNKVTYEMYKLFNNIKHFQNNTAHNESTEFAPANNLEKENENENYLNSSSRRLSIETSSLDNLEPISNFTNAFESRLRPNGLQSLSTSYPEDSTNLTYTSLNRFEVDHNQAQLSANISNLEVKGSEETEFSDDFEASSGDDSRNYETYVSKNQFEVPVDLSAEPVKAQTLEYEEEKKDELDYTLYNSNKGKVESSKPVHESGKSGFDEFQVNGAEVPDATNKQKGFNTGYITRVYAPMDRFQSSSVKRAVVVGCNYLGNPDAQLRGCCNDAFVFAQVLVKRFNFDPKNVILLLDSRPSPAYTRNLSQFNNSLISENGFGLDLTRINKSVTERNIYPTKKVSMFGRHLVERNVKHLTLNDNICLDSVVVPTPVDMLPTRGNIFRSLKWLNFSSSPNDFSVFFFSGHSVQVDDLSGYEGEGYDEALVPSDFQHNGLVTCNDLKCIFQSIGSTCKLNVFFDASNLQTVVGGSSRSGPVKGSMMKGFWPFSEPTGKLNSFECSDSVYKDPNMMNQMTKVKYLPTVEVDSLSSLSDVQLTLDATHGMVNYLVISSSNLKTVSIECLFKPLNLEQTYRQSKSNANVRDDEVVVHGAFTYTLLLTLLYDRPTRRGGHGVEEVVEGINRKLSQLRRLRLPKLNQTSEVLFYHSSKLPKNTLLFPSTANKSYSTKWANSLYGFLLPADAWMVLVNHGREKAKEQQMKFERMKTDLITLTNLNNKFFNSNTARTNRDNTNNLNYNEVNENSTRLKNNKGMVKGTNSNLLEIKIKPVLSGDQKSYQPRTGRSQTNSLNSRVFTRNLGVSGRANLRSKTETVNSPPGLNYGEAMIPNWVETKHDKLMREAVQSHNWYGGCTYSIPMNPKVNNYSQATDYPTMGNHPNVKYSNDTSEYLKYQKPTNPFLYNKLQPVQLYEPITVAMLQQLPTSKSFNVT</sequence>
<evidence type="ECO:0000259" key="3">
    <source>
        <dbReference type="Pfam" id="PF00656"/>
    </source>
</evidence>
<organism evidence="4 5">
    <name type="scientific">Theileria annulata</name>
    <dbReference type="NCBI Taxonomy" id="5874"/>
    <lineage>
        <taxon>Eukaryota</taxon>
        <taxon>Sar</taxon>
        <taxon>Alveolata</taxon>
        <taxon>Apicomplexa</taxon>
        <taxon>Aconoidasida</taxon>
        <taxon>Piroplasmida</taxon>
        <taxon>Theileriidae</taxon>
        <taxon>Theileria</taxon>
    </lineage>
</organism>
<dbReference type="GO" id="GO:0004197">
    <property type="term" value="F:cysteine-type endopeptidase activity"/>
    <property type="evidence" value="ECO:0007669"/>
    <property type="project" value="InterPro"/>
</dbReference>
<dbReference type="InterPro" id="IPR011600">
    <property type="entry name" value="Pept_C14_caspase"/>
</dbReference>
<keyword evidence="5" id="KW-1185">Reference proteome</keyword>
<dbReference type="OrthoDB" id="3223806at2759"/>
<dbReference type="Gene3D" id="3.40.50.12660">
    <property type="match status" value="2"/>
</dbReference>
<dbReference type="InParanoid" id="Q4U9I7"/>
<dbReference type="eggNOG" id="KOG1546">
    <property type="taxonomic scope" value="Eukaryota"/>
</dbReference>
<dbReference type="EMBL" id="CR940353">
    <property type="protein sequence ID" value="CAI76516.1"/>
    <property type="molecule type" value="Genomic_DNA"/>
</dbReference>
<accession>Q4U9I7</accession>
<dbReference type="PANTHER" id="PTHR48104:SF30">
    <property type="entry name" value="METACASPASE-1"/>
    <property type="match status" value="1"/>
</dbReference>
<dbReference type="KEGG" id="tan:TA08655"/>
<feature type="region of interest" description="Disordered" evidence="2">
    <location>
        <begin position="295"/>
        <end position="315"/>
    </location>
</feature>
<dbReference type="GeneID" id="3863164"/>
<dbReference type="VEuPathDB" id="PiroplasmaDB:TA08655"/>
<feature type="domain" description="Peptidase C14 caspase" evidence="3">
    <location>
        <begin position="419"/>
        <end position="796"/>
    </location>
</feature>
<proteinExistence type="inferred from homology"/>
<dbReference type="AlphaFoldDB" id="Q4U9I7"/>